<sequence>MVNSQQSDGQSRIKTGSLEIEMISHYSGIELLKRREACIGDECQILPFLISNSHDPQLLEMYKSFAREIDASIGPACVAFAYMSVPETCPVWPDLQERPQTSEMKWSAYHKEMTEAALEIKRLFGLQEFSQPSLLLLEPALRDEISFIHLRDYRFAKEFLNILKRKILKWYEKNWQAIRKNDLKMLSVMNRKPGRIQGREKALQERSLREHVVPRLSKLLEKNIDQLDEFAQHRLRRILAKLESKPRELCMLKRFMEVYSYSASGNITGSITQAASDDANITELEITASTLTTVYDKLVEEFIQKPSEAAHREFGQVPFPTDCFRDFGEFDFYIECTSPTRLLQKQCQSTADNSGWWEVIRGMVPEGFEI</sequence>
<proteinExistence type="predicted"/>
<name>A0A8J7PB45_9BACT</name>
<gene>
    <name evidence="1" type="ORF">J0M35_21270</name>
</gene>
<comment type="caution">
    <text evidence="1">The sequence shown here is derived from an EMBL/GenBank/DDBJ whole genome shotgun (WGS) entry which is preliminary data.</text>
</comment>
<evidence type="ECO:0000313" key="2">
    <source>
        <dbReference type="Proteomes" id="UP000664277"/>
    </source>
</evidence>
<dbReference type="AlphaFoldDB" id="A0A8J7PB45"/>
<accession>A0A8J7PB45</accession>
<dbReference type="EMBL" id="JAFLCK010000066">
    <property type="protein sequence ID" value="MBN8662911.1"/>
    <property type="molecule type" value="Genomic_DNA"/>
</dbReference>
<dbReference type="Proteomes" id="UP000664277">
    <property type="component" value="Unassembled WGS sequence"/>
</dbReference>
<organism evidence="1 2">
    <name type="scientific">Candidatus Obscuribacter phosphatis</name>
    <dbReference type="NCBI Taxonomy" id="1906157"/>
    <lineage>
        <taxon>Bacteria</taxon>
        <taxon>Bacillati</taxon>
        <taxon>Candidatus Melainabacteria</taxon>
        <taxon>Candidatus Obscuribacterales</taxon>
        <taxon>Candidatus Obscuribacteraceae</taxon>
        <taxon>Candidatus Obscuribacter</taxon>
    </lineage>
</organism>
<reference evidence="1" key="1">
    <citation type="submission" date="2021-02" db="EMBL/GenBank/DDBJ databases">
        <title>Genome-Resolved Metagenomics of a Microbial Community Performing Photosynthetic Biological Nutrient Removal.</title>
        <authorList>
            <person name="Mcdaniel E.A."/>
        </authorList>
    </citation>
    <scope>NUCLEOTIDE SEQUENCE</scope>
    <source>
        <strain evidence="1">UWPOB_OBS1</strain>
    </source>
</reference>
<protein>
    <submittedName>
        <fullName evidence="1">Uncharacterized protein</fullName>
    </submittedName>
</protein>
<evidence type="ECO:0000313" key="1">
    <source>
        <dbReference type="EMBL" id="MBN8662911.1"/>
    </source>
</evidence>